<dbReference type="PROSITE" id="PS01033">
    <property type="entry name" value="GLOBIN"/>
    <property type="match status" value="1"/>
</dbReference>
<protein>
    <recommendedName>
        <fullName evidence="3">nitric oxide dioxygenase</fullName>
        <ecNumber evidence="3">1.14.12.17</ecNumber>
    </recommendedName>
</protein>
<dbReference type="Gene3D" id="2.40.30.10">
    <property type="entry name" value="Translation factors"/>
    <property type="match status" value="1"/>
</dbReference>
<dbReference type="InterPro" id="IPR039261">
    <property type="entry name" value="FNR_nucleotide-bd"/>
</dbReference>
<dbReference type="SUPFAM" id="SSF52343">
    <property type="entry name" value="Ferredoxin reductase-like, C-terminal NADP-linked domain"/>
    <property type="match status" value="1"/>
</dbReference>
<feature type="domain" description="FAD-binding FR-type" evidence="14">
    <location>
        <begin position="160"/>
        <end position="276"/>
    </location>
</feature>
<proteinExistence type="inferred from homology"/>
<dbReference type="GO" id="GO:0071949">
    <property type="term" value="F:FAD binding"/>
    <property type="evidence" value="ECO:0007669"/>
    <property type="project" value="TreeGrafter"/>
</dbReference>
<dbReference type="GO" id="GO:0046872">
    <property type="term" value="F:metal ion binding"/>
    <property type="evidence" value="ECO:0007669"/>
    <property type="project" value="UniProtKB-KW"/>
</dbReference>
<comment type="cofactor">
    <cofactor evidence="1">
        <name>heme b</name>
        <dbReference type="ChEBI" id="CHEBI:60344"/>
    </cofactor>
</comment>
<dbReference type="Gene3D" id="3.40.50.80">
    <property type="entry name" value="Nucleotide-binding domain of ferredoxin-NADP reductase (FNR) module"/>
    <property type="match status" value="1"/>
</dbReference>
<feature type="domain" description="Globin" evidence="13">
    <location>
        <begin position="7"/>
        <end position="144"/>
    </location>
</feature>
<dbReference type="AlphaFoldDB" id="A0A0G4HRR2"/>
<keyword evidence="4" id="KW-0216">Detoxification</keyword>
<keyword evidence="8" id="KW-0408">Iron</keyword>
<evidence type="ECO:0000256" key="1">
    <source>
        <dbReference type="ARBA" id="ARBA00001970"/>
    </source>
</evidence>
<keyword evidence="7" id="KW-0521">NADP</keyword>
<evidence type="ECO:0000256" key="12">
    <source>
        <dbReference type="RuleBase" id="RU000356"/>
    </source>
</evidence>
<dbReference type="GO" id="GO:0009636">
    <property type="term" value="P:response to toxic substance"/>
    <property type="evidence" value="ECO:0007669"/>
    <property type="project" value="UniProtKB-KW"/>
</dbReference>
<evidence type="ECO:0000313" key="15">
    <source>
        <dbReference type="EMBL" id="CEM47011.1"/>
    </source>
</evidence>
<evidence type="ECO:0000256" key="7">
    <source>
        <dbReference type="ARBA" id="ARBA00022857"/>
    </source>
</evidence>
<dbReference type="InterPro" id="IPR017938">
    <property type="entry name" value="Riboflavin_synthase-like_b-brl"/>
</dbReference>
<evidence type="ECO:0000259" key="13">
    <source>
        <dbReference type="PROSITE" id="PS01033"/>
    </source>
</evidence>
<sequence>MAAAAELLTPARLAIVNATAPAVAANLNKITPHFYNTMFKNNPETLAFFNEQNQRGGRQPEALARYVLAAVQNLDKLESLDAQTALVVQKHCALGVKPEHYKIVHDNFLKATADILGDAVTADVADAWSAVLQVVAGHLIKLESNCYDAKTKMLDGWDAREPMKFKVVSVDKSVPNVTTIDMVRSDGKTPPPFIPGQYITVAGGEGIKCAPRHYTIAEPALDGGKVRISVKHVKAPGGSSEFIDAADGVMSTFLNTQTKEGDELFLRPPFGSFTVDSFPEKTVAFVSAGIGITPALAMLKPLVEKGKKVVHVHVDHDEKSVCGSKALSALKLEKSVHLYGRKSAPPSKIVEELNQAGVDLKSADTAVAVVTPPSMMLPLLDELKKAGVEGGRLKHEAFGPEVA</sequence>
<dbReference type="GO" id="GO:0005344">
    <property type="term" value="F:oxygen carrier activity"/>
    <property type="evidence" value="ECO:0007669"/>
    <property type="project" value="UniProtKB-KW"/>
</dbReference>
<dbReference type="InterPro" id="IPR009050">
    <property type="entry name" value="Globin-like_sf"/>
</dbReference>
<gene>
    <name evidence="15" type="ORF">Cvel_8138</name>
</gene>
<keyword evidence="6" id="KW-0479">Metal-binding</keyword>
<evidence type="ECO:0000256" key="11">
    <source>
        <dbReference type="ARBA" id="ARBA00049433"/>
    </source>
</evidence>
<dbReference type="InterPro" id="IPR017927">
    <property type="entry name" value="FAD-bd_FR_type"/>
</dbReference>
<dbReference type="GO" id="GO:0046210">
    <property type="term" value="P:nitric oxide catabolic process"/>
    <property type="evidence" value="ECO:0007669"/>
    <property type="project" value="TreeGrafter"/>
</dbReference>
<evidence type="ECO:0000256" key="4">
    <source>
        <dbReference type="ARBA" id="ARBA00022575"/>
    </source>
</evidence>
<accession>A0A0G4HRR2</accession>
<dbReference type="Pfam" id="PF00042">
    <property type="entry name" value="Globin"/>
    <property type="match status" value="1"/>
</dbReference>
<evidence type="ECO:0000256" key="3">
    <source>
        <dbReference type="ARBA" id="ARBA00012229"/>
    </source>
</evidence>
<dbReference type="Gene3D" id="1.10.490.10">
    <property type="entry name" value="Globins"/>
    <property type="match status" value="1"/>
</dbReference>
<evidence type="ECO:0000256" key="2">
    <source>
        <dbReference type="ARBA" id="ARBA00006401"/>
    </source>
</evidence>
<dbReference type="PANTHER" id="PTHR43396:SF3">
    <property type="entry name" value="FLAVOHEMOPROTEIN"/>
    <property type="match status" value="1"/>
</dbReference>
<dbReference type="PANTHER" id="PTHR43396">
    <property type="entry name" value="FLAVOHEMOPROTEIN"/>
    <property type="match status" value="1"/>
</dbReference>
<dbReference type="InterPro" id="IPR012292">
    <property type="entry name" value="Globin/Proto"/>
</dbReference>
<keyword evidence="12" id="KW-0561">Oxygen transport</keyword>
<dbReference type="EC" id="1.14.12.17" evidence="3"/>
<dbReference type="Pfam" id="PF00970">
    <property type="entry name" value="FAD_binding_6"/>
    <property type="match status" value="1"/>
</dbReference>
<comment type="catalytic activity">
    <reaction evidence="10">
        <text>2 nitric oxide + NADH + 2 O2 = 2 nitrate + NAD(+) + H(+)</text>
        <dbReference type="Rhea" id="RHEA:19469"/>
        <dbReference type="ChEBI" id="CHEBI:15378"/>
        <dbReference type="ChEBI" id="CHEBI:15379"/>
        <dbReference type="ChEBI" id="CHEBI:16480"/>
        <dbReference type="ChEBI" id="CHEBI:17632"/>
        <dbReference type="ChEBI" id="CHEBI:57540"/>
        <dbReference type="ChEBI" id="CHEBI:57945"/>
        <dbReference type="EC" id="1.14.12.17"/>
    </reaction>
</comment>
<evidence type="ECO:0000256" key="10">
    <source>
        <dbReference type="ARBA" id="ARBA00048649"/>
    </source>
</evidence>
<dbReference type="GO" id="GO:0008941">
    <property type="term" value="F:nitric oxide dioxygenase NAD(P)H activity"/>
    <property type="evidence" value="ECO:0007669"/>
    <property type="project" value="UniProtKB-EC"/>
</dbReference>
<dbReference type="PROSITE" id="PS51384">
    <property type="entry name" value="FAD_FR"/>
    <property type="match status" value="1"/>
</dbReference>
<dbReference type="VEuPathDB" id="CryptoDB:Cvel_8138"/>
<evidence type="ECO:0000256" key="6">
    <source>
        <dbReference type="ARBA" id="ARBA00022723"/>
    </source>
</evidence>
<comment type="similarity">
    <text evidence="12">Belongs to the globin family.</text>
</comment>
<dbReference type="InterPro" id="IPR008333">
    <property type="entry name" value="Cbr1-like_FAD-bd_dom"/>
</dbReference>
<organism evidence="15">
    <name type="scientific">Chromera velia CCMP2878</name>
    <dbReference type="NCBI Taxonomy" id="1169474"/>
    <lineage>
        <taxon>Eukaryota</taxon>
        <taxon>Sar</taxon>
        <taxon>Alveolata</taxon>
        <taxon>Colpodellida</taxon>
        <taxon>Chromeraceae</taxon>
        <taxon>Chromera</taxon>
    </lineage>
</organism>
<keyword evidence="9" id="KW-0520">NAD</keyword>
<dbReference type="GO" id="GO:0071500">
    <property type="term" value="P:cellular response to nitrosative stress"/>
    <property type="evidence" value="ECO:0007669"/>
    <property type="project" value="TreeGrafter"/>
</dbReference>
<comment type="catalytic activity">
    <reaction evidence="11">
        <text>2 nitric oxide + NADPH + 2 O2 = 2 nitrate + NADP(+) + H(+)</text>
        <dbReference type="Rhea" id="RHEA:19465"/>
        <dbReference type="ChEBI" id="CHEBI:15378"/>
        <dbReference type="ChEBI" id="CHEBI:15379"/>
        <dbReference type="ChEBI" id="CHEBI:16480"/>
        <dbReference type="ChEBI" id="CHEBI:17632"/>
        <dbReference type="ChEBI" id="CHEBI:57783"/>
        <dbReference type="ChEBI" id="CHEBI:58349"/>
        <dbReference type="EC" id="1.14.12.17"/>
    </reaction>
</comment>
<dbReference type="GO" id="GO:0019825">
    <property type="term" value="F:oxygen binding"/>
    <property type="evidence" value="ECO:0007669"/>
    <property type="project" value="InterPro"/>
</dbReference>
<evidence type="ECO:0000256" key="9">
    <source>
        <dbReference type="ARBA" id="ARBA00023027"/>
    </source>
</evidence>
<keyword evidence="5 12" id="KW-0349">Heme</keyword>
<keyword evidence="12" id="KW-0813">Transport</keyword>
<dbReference type="SUPFAM" id="SSF46458">
    <property type="entry name" value="Globin-like"/>
    <property type="match status" value="1"/>
</dbReference>
<dbReference type="SUPFAM" id="SSF63380">
    <property type="entry name" value="Riboflavin synthase domain-like"/>
    <property type="match status" value="1"/>
</dbReference>
<evidence type="ECO:0000256" key="5">
    <source>
        <dbReference type="ARBA" id="ARBA00022617"/>
    </source>
</evidence>
<name>A0A0G4HRR2_9ALVE</name>
<dbReference type="EMBL" id="CDMZ01003613">
    <property type="protein sequence ID" value="CEM47011.1"/>
    <property type="molecule type" value="Genomic_DNA"/>
</dbReference>
<evidence type="ECO:0000256" key="8">
    <source>
        <dbReference type="ARBA" id="ARBA00023004"/>
    </source>
</evidence>
<evidence type="ECO:0000259" key="14">
    <source>
        <dbReference type="PROSITE" id="PS51384"/>
    </source>
</evidence>
<reference evidence="15" key="1">
    <citation type="submission" date="2014-11" db="EMBL/GenBank/DDBJ databases">
        <authorList>
            <person name="Otto D Thomas"/>
            <person name="Naeem Raeece"/>
        </authorList>
    </citation>
    <scope>NUCLEOTIDE SEQUENCE</scope>
</reference>
<dbReference type="InterPro" id="IPR000971">
    <property type="entry name" value="Globin"/>
</dbReference>
<dbReference type="GO" id="GO:0020037">
    <property type="term" value="F:heme binding"/>
    <property type="evidence" value="ECO:0007669"/>
    <property type="project" value="InterPro"/>
</dbReference>
<comment type="similarity">
    <text evidence="2">In the C-terminal section; belongs to the flavoprotein pyridine nucleotide cytochrome reductase family.</text>
</comment>